<evidence type="ECO:0000313" key="9">
    <source>
        <dbReference type="Proteomes" id="UP000650511"/>
    </source>
</evidence>
<reference evidence="8" key="1">
    <citation type="journal article" date="2014" name="Int. J. Syst. Evol. Microbiol.">
        <title>Complete genome sequence of Corynebacterium casei LMG S-19264T (=DSM 44701T), isolated from a smear-ripened cheese.</title>
        <authorList>
            <consortium name="US DOE Joint Genome Institute (JGI-PGF)"/>
            <person name="Walter F."/>
            <person name="Albersmeier A."/>
            <person name="Kalinowski J."/>
            <person name="Ruckert C."/>
        </authorList>
    </citation>
    <scope>NUCLEOTIDE SEQUENCE</scope>
    <source>
        <strain evidence="8">CGMCC 1.14988</strain>
    </source>
</reference>
<keyword evidence="6 7" id="KW-0472">Membrane</keyword>
<evidence type="ECO:0000256" key="5">
    <source>
        <dbReference type="ARBA" id="ARBA00022989"/>
    </source>
</evidence>
<evidence type="ECO:0000313" key="8">
    <source>
        <dbReference type="EMBL" id="GGI07159.1"/>
    </source>
</evidence>
<dbReference type="PANTHER" id="PTHR33452">
    <property type="entry name" value="OXIDOREDUCTASE CATD-RELATED"/>
    <property type="match status" value="1"/>
</dbReference>
<sequence length="172" mass="16997">MSELATAAGVDAGLLVLRVFVGVVFAAHGFQKLFGWFSGGGLAGTAGWFRSLGFGDGRGAAVLAGTTEAAGGLALAVGLLTPLAAAGVIGTMTVAAYVNAGTKGFWSVRNGWELNYYLVVVAAALATAGPGRWSLDAALGILVNGVGVGAAALAVGIGAGTLRWTTRDRDAG</sequence>
<dbReference type="Proteomes" id="UP000650511">
    <property type="component" value="Unassembled WGS sequence"/>
</dbReference>
<keyword evidence="4 7" id="KW-0812">Transmembrane</keyword>
<keyword evidence="9" id="KW-1185">Reference proteome</keyword>
<comment type="subcellular location">
    <subcellularLocation>
        <location evidence="1">Cell membrane</location>
        <topology evidence="1">Multi-pass membrane protein</topology>
    </subcellularLocation>
</comment>
<keyword evidence="3" id="KW-1003">Cell membrane</keyword>
<feature type="transmembrane region" description="Helical" evidence="7">
    <location>
        <begin position="6"/>
        <end position="26"/>
    </location>
</feature>
<dbReference type="GO" id="GO:0005886">
    <property type="term" value="C:plasma membrane"/>
    <property type="evidence" value="ECO:0007669"/>
    <property type="project" value="UniProtKB-SubCell"/>
</dbReference>
<feature type="transmembrane region" description="Helical" evidence="7">
    <location>
        <begin position="33"/>
        <end position="49"/>
    </location>
</feature>
<protein>
    <recommendedName>
        <fullName evidence="10">Oxidoreductase</fullName>
    </recommendedName>
</protein>
<reference evidence="8" key="2">
    <citation type="submission" date="2020-09" db="EMBL/GenBank/DDBJ databases">
        <authorList>
            <person name="Sun Q."/>
            <person name="Zhou Y."/>
        </authorList>
    </citation>
    <scope>NUCLEOTIDE SEQUENCE</scope>
    <source>
        <strain evidence="8">CGMCC 1.14988</strain>
    </source>
</reference>
<name>A0A8J3AB79_9ACTN</name>
<dbReference type="RefSeq" id="WP_130649998.1">
    <property type="nucleotide sequence ID" value="NZ_BMHA01000008.1"/>
</dbReference>
<dbReference type="Pfam" id="PF07681">
    <property type="entry name" value="DoxX"/>
    <property type="match status" value="1"/>
</dbReference>
<evidence type="ECO:0000256" key="4">
    <source>
        <dbReference type="ARBA" id="ARBA00022692"/>
    </source>
</evidence>
<evidence type="ECO:0000256" key="2">
    <source>
        <dbReference type="ARBA" id="ARBA00006679"/>
    </source>
</evidence>
<proteinExistence type="inferred from homology"/>
<comment type="similarity">
    <text evidence="2">Belongs to the DoxX family.</text>
</comment>
<gene>
    <name evidence="8" type="ORF">GCM10011354_22690</name>
</gene>
<evidence type="ECO:0008006" key="10">
    <source>
        <dbReference type="Google" id="ProtNLM"/>
    </source>
</evidence>
<accession>A0A8J3AB79</accession>
<feature type="transmembrane region" description="Helical" evidence="7">
    <location>
        <begin position="69"/>
        <end position="102"/>
    </location>
</feature>
<evidence type="ECO:0000256" key="1">
    <source>
        <dbReference type="ARBA" id="ARBA00004651"/>
    </source>
</evidence>
<feature type="transmembrane region" description="Helical" evidence="7">
    <location>
        <begin position="114"/>
        <end position="131"/>
    </location>
</feature>
<evidence type="ECO:0000256" key="6">
    <source>
        <dbReference type="ARBA" id="ARBA00023136"/>
    </source>
</evidence>
<evidence type="ECO:0000256" key="3">
    <source>
        <dbReference type="ARBA" id="ARBA00022475"/>
    </source>
</evidence>
<dbReference type="AlphaFoldDB" id="A0A8J3AB79"/>
<evidence type="ECO:0000256" key="7">
    <source>
        <dbReference type="SAM" id="Phobius"/>
    </source>
</evidence>
<dbReference type="PANTHER" id="PTHR33452:SF1">
    <property type="entry name" value="INNER MEMBRANE PROTEIN YPHA-RELATED"/>
    <property type="match status" value="1"/>
</dbReference>
<dbReference type="InterPro" id="IPR051907">
    <property type="entry name" value="DoxX-like_oxidoreductase"/>
</dbReference>
<feature type="transmembrane region" description="Helical" evidence="7">
    <location>
        <begin position="137"/>
        <end position="159"/>
    </location>
</feature>
<organism evidence="8 9">
    <name type="scientific">Egicoccus halophilus</name>
    <dbReference type="NCBI Taxonomy" id="1670830"/>
    <lineage>
        <taxon>Bacteria</taxon>
        <taxon>Bacillati</taxon>
        <taxon>Actinomycetota</taxon>
        <taxon>Nitriliruptoria</taxon>
        <taxon>Egicoccales</taxon>
        <taxon>Egicoccaceae</taxon>
        <taxon>Egicoccus</taxon>
    </lineage>
</organism>
<comment type="caution">
    <text evidence="8">The sequence shown here is derived from an EMBL/GenBank/DDBJ whole genome shotgun (WGS) entry which is preliminary data.</text>
</comment>
<dbReference type="EMBL" id="BMHA01000008">
    <property type="protein sequence ID" value="GGI07159.1"/>
    <property type="molecule type" value="Genomic_DNA"/>
</dbReference>
<keyword evidence="5 7" id="KW-1133">Transmembrane helix</keyword>
<dbReference type="InterPro" id="IPR032808">
    <property type="entry name" value="DoxX"/>
</dbReference>